<dbReference type="SMART" id="SM01391">
    <property type="entry name" value="Filament"/>
    <property type="match status" value="1"/>
</dbReference>
<dbReference type="OrthoDB" id="2441647at2759"/>
<feature type="coiled-coil region" evidence="3">
    <location>
        <begin position="125"/>
        <end position="152"/>
    </location>
</feature>
<keyword evidence="2 3" id="KW-0175">Coiled coil</keyword>
<dbReference type="Pfam" id="PF16208">
    <property type="entry name" value="Keratin_2_head"/>
    <property type="match status" value="1"/>
</dbReference>
<dbReference type="GO" id="GO:0030280">
    <property type="term" value="F:structural constituent of skin epidermis"/>
    <property type="evidence" value="ECO:0007669"/>
    <property type="project" value="TreeGrafter"/>
</dbReference>
<gene>
    <name evidence="5" type="primary">Krt75_1</name>
    <name evidence="5" type="ORF">PSIHAE_R11108</name>
</gene>
<keyword evidence="1" id="KW-0403">Intermediate filament</keyword>
<keyword evidence="6" id="KW-1185">Reference proteome</keyword>
<evidence type="ECO:0000256" key="2">
    <source>
        <dbReference type="ARBA" id="ARBA00023054"/>
    </source>
</evidence>
<dbReference type="SUPFAM" id="SSF64593">
    <property type="entry name" value="Intermediate filament protein, coiled coil region"/>
    <property type="match status" value="2"/>
</dbReference>
<dbReference type="GO" id="GO:0005615">
    <property type="term" value="C:extracellular space"/>
    <property type="evidence" value="ECO:0007669"/>
    <property type="project" value="TreeGrafter"/>
</dbReference>
<dbReference type="AlphaFoldDB" id="A0A7K9CJ14"/>
<evidence type="ECO:0000259" key="4">
    <source>
        <dbReference type="PROSITE" id="PS51842"/>
    </source>
</evidence>
<sequence>MQRARSGFSAASAVVPNTCRSSFSSCSVTRVGNCNAGSGFARLGGGFGSKSLYSVGGCKRISVAGRGGSYYGAAGLGAGSVYGGGFGYGVGGPGFPAGGIHEVSINQNLLKPLNLEIDPSIQRIRKEEKEQIKTLNNKFASFIDKVRFLEQQNKVLETKWSLLQEQGMKTVRNNLEPLFETYINNLRVQLNSLLSDKGRLEGELVNTQYLVEDFKKKYEDEINRRTIAENEFVTLKKDVDGAYMNKVELQARVDALTEEINFLRALYEA</sequence>
<dbReference type="InterPro" id="IPR003054">
    <property type="entry name" value="Keratin_II"/>
</dbReference>
<feature type="non-terminal residue" evidence="5">
    <location>
        <position position="1"/>
    </location>
</feature>
<dbReference type="Proteomes" id="UP000574528">
    <property type="component" value="Unassembled WGS sequence"/>
</dbReference>
<dbReference type="PRINTS" id="PR01276">
    <property type="entry name" value="TYPE2KERATIN"/>
</dbReference>
<evidence type="ECO:0000256" key="1">
    <source>
        <dbReference type="ARBA" id="ARBA00022754"/>
    </source>
</evidence>
<evidence type="ECO:0000313" key="5">
    <source>
        <dbReference type="EMBL" id="NXG51335.1"/>
    </source>
</evidence>
<feature type="coiled-coil region" evidence="3">
    <location>
        <begin position="183"/>
        <end position="266"/>
    </location>
</feature>
<feature type="non-terminal residue" evidence="5">
    <location>
        <position position="269"/>
    </location>
</feature>
<evidence type="ECO:0000256" key="3">
    <source>
        <dbReference type="SAM" id="Coils"/>
    </source>
</evidence>
<feature type="domain" description="IF rod" evidence="4">
    <location>
        <begin position="128"/>
        <end position="269"/>
    </location>
</feature>
<organism evidence="5 6">
    <name type="scientific">Psilopogon haemacephalus</name>
    <name type="common">coppersmith barbet</name>
    <dbReference type="NCBI Taxonomy" id="2585815"/>
    <lineage>
        <taxon>Eukaryota</taxon>
        <taxon>Metazoa</taxon>
        <taxon>Chordata</taxon>
        <taxon>Craniata</taxon>
        <taxon>Vertebrata</taxon>
        <taxon>Euteleostomi</taxon>
        <taxon>Archelosauria</taxon>
        <taxon>Archosauria</taxon>
        <taxon>Dinosauria</taxon>
        <taxon>Saurischia</taxon>
        <taxon>Theropoda</taxon>
        <taxon>Coelurosauria</taxon>
        <taxon>Aves</taxon>
        <taxon>Neognathae</taxon>
        <taxon>Neoaves</taxon>
        <taxon>Telluraves</taxon>
        <taxon>Coraciimorphae</taxon>
        <taxon>Piciformes</taxon>
        <taxon>Megalaimidae</taxon>
        <taxon>Psilopogon</taxon>
    </lineage>
</organism>
<comment type="caution">
    <text evidence="5">The sequence shown here is derived from an EMBL/GenBank/DDBJ whole genome shotgun (WGS) entry which is preliminary data.</text>
</comment>
<proteinExistence type="predicted"/>
<dbReference type="InterPro" id="IPR039008">
    <property type="entry name" value="IF_rod_dom"/>
</dbReference>
<reference evidence="5 6" key="1">
    <citation type="submission" date="2019-09" db="EMBL/GenBank/DDBJ databases">
        <title>Bird 10,000 Genomes (B10K) Project - Family phase.</title>
        <authorList>
            <person name="Zhang G."/>
        </authorList>
    </citation>
    <scope>NUCLEOTIDE SEQUENCE [LARGE SCALE GENOMIC DNA]</scope>
    <source>
        <strain evidence="5">B10K-DU-001-24</strain>
        <tissue evidence="5">Muscle</tissue>
    </source>
</reference>
<dbReference type="Pfam" id="PF00038">
    <property type="entry name" value="Filament"/>
    <property type="match status" value="1"/>
</dbReference>
<dbReference type="PROSITE" id="PS51842">
    <property type="entry name" value="IF_ROD_2"/>
    <property type="match status" value="1"/>
</dbReference>
<dbReference type="EMBL" id="VWZI01019383">
    <property type="protein sequence ID" value="NXG51335.1"/>
    <property type="molecule type" value="Genomic_DNA"/>
</dbReference>
<protein>
    <submittedName>
        <fullName evidence="5">K2C75 protein</fullName>
    </submittedName>
</protein>
<dbReference type="GO" id="GO:0031424">
    <property type="term" value="P:keratinization"/>
    <property type="evidence" value="ECO:0007669"/>
    <property type="project" value="TreeGrafter"/>
</dbReference>
<name>A0A7K9CJ14_9PICI</name>
<dbReference type="FunFam" id="1.20.5.1160:FF:000001">
    <property type="entry name" value="Keratin type II"/>
    <property type="match status" value="1"/>
</dbReference>
<dbReference type="GO" id="GO:0045095">
    <property type="term" value="C:keratin filament"/>
    <property type="evidence" value="ECO:0007669"/>
    <property type="project" value="InterPro"/>
</dbReference>
<dbReference type="PANTHER" id="PTHR45616:SF39">
    <property type="entry name" value="KERATIN, TYPE II CYTOSKELETAL 6A-RELATED"/>
    <property type="match status" value="1"/>
</dbReference>
<dbReference type="PANTHER" id="PTHR45616">
    <property type="entry name" value="GATA-TYPE DOMAIN-CONTAINING PROTEIN"/>
    <property type="match status" value="1"/>
</dbReference>
<dbReference type="Gene3D" id="1.20.5.1160">
    <property type="entry name" value="Vasodilator-stimulated phosphoprotein"/>
    <property type="match status" value="1"/>
</dbReference>
<accession>A0A7K9CJ14</accession>
<evidence type="ECO:0000313" key="6">
    <source>
        <dbReference type="Proteomes" id="UP000574528"/>
    </source>
</evidence>
<dbReference type="GO" id="GO:0045109">
    <property type="term" value="P:intermediate filament organization"/>
    <property type="evidence" value="ECO:0007669"/>
    <property type="project" value="TreeGrafter"/>
</dbReference>
<dbReference type="InterPro" id="IPR032444">
    <property type="entry name" value="Keratin_2_head"/>
</dbReference>